<name>A0ABY3A7N2_9FLAO</name>
<gene>
    <name evidence="2" type="ORF">GQ41_1310</name>
</gene>
<feature type="transmembrane region" description="Helical" evidence="1">
    <location>
        <begin position="73"/>
        <end position="92"/>
    </location>
</feature>
<keyword evidence="1" id="KW-0812">Transmembrane</keyword>
<dbReference type="Proteomes" id="UP000315363">
    <property type="component" value="Unassembled WGS sequence"/>
</dbReference>
<feature type="transmembrane region" description="Helical" evidence="1">
    <location>
        <begin position="98"/>
        <end position="116"/>
    </location>
</feature>
<evidence type="ECO:0000313" key="2">
    <source>
        <dbReference type="EMBL" id="TQO36724.1"/>
    </source>
</evidence>
<keyword evidence="3" id="KW-1185">Reference proteome</keyword>
<feature type="transmembrane region" description="Helical" evidence="1">
    <location>
        <begin position="7"/>
        <end position="29"/>
    </location>
</feature>
<feature type="transmembrane region" description="Helical" evidence="1">
    <location>
        <begin position="194"/>
        <end position="213"/>
    </location>
</feature>
<feature type="transmembrane region" description="Helical" evidence="1">
    <location>
        <begin position="128"/>
        <end position="148"/>
    </location>
</feature>
<sequence length="352" mass="39649">MKSDKSIAIFLSVLSTLFFAVTFVINRLMSNEGGHWIWSSSLRYFWMVPFLLILVLFRKNLKQLLREMKLKPWQWIIWSTIGFGLFYAPLTFGAAYGPSWLVASTYQITIIAGMLLSPLINKTRYKTISFQTLGFSLIILLGILIMQISQAKSISTNELLLGIMPVLIAAFAYPLGNRKMMQVTNGNLNAMQRTLGMTIASLPFWILLSIYGITINKLPTQPQVYQTLIIAICSGVIATILFFMATDKVQKDEKALASVEAAQSTEVLFALIGEIIVLKIHFPDMYSIIGIVLVIIGIMLHSFKRRRQLPIEWMAPPSNNGVPPSHHPRIKCGAGQAYGSRIRRFDNETNRL</sequence>
<evidence type="ECO:0000256" key="1">
    <source>
        <dbReference type="SAM" id="Phobius"/>
    </source>
</evidence>
<dbReference type="RefSeq" id="WP_142188845.1">
    <property type="nucleotide sequence ID" value="NZ_VHIF01000001.1"/>
</dbReference>
<keyword evidence="1" id="KW-1133">Transmembrane helix</keyword>
<feature type="transmembrane region" description="Helical" evidence="1">
    <location>
        <begin position="286"/>
        <end position="303"/>
    </location>
</feature>
<keyword evidence="1" id="KW-0472">Membrane</keyword>
<dbReference type="EMBL" id="VHIF01000001">
    <property type="protein sequence ID" value="TQO36724.1"/>
    <property type="molecule type" value="Genomic_DNA"/>
</dbReference>
<proteinExistence type="predicted"/>
<reference evidence="2 3" key="1">
    <citation type="submission" date="2019-06" db="EMBL/GenBank/DDBJ databases">
        <title>A large-scale integrated study on North Sea by COGITO (Coastal Microbe Genomic &amp; Taxonomic Observatory).</title>
        <authorList>
            <person name="Teeling H."/>
        </authorList>
    </citation>
    <scope>NUCLEOTIDE SEQUENCE [LARGE SCALE GENOMIC DNA]</scope>
    <source>
        <strain evidence="2 3">MAR_2009_79</strain>
    </source>
</reference>
<dbReference type="InterPro" id="IPR032713">
    <property type="entry name" value="EmrE"/>
</dbReference>
<accession>A0ABY3A7N2</accession>
<organism evidence="2 3">
    <name type="scientific">Arenibacter algicola</name>
    <dbReference type="NCBI Taxonomy" id="616991"/>
    <lineage>
        <taxon>Bacteria</taxon>
        <taxon>Pseudomonadati</taxon>
        <taxon>Bacteroidota</taxon>
        <taxon>Flavobacteriia</taxon>
        <taxon>Flavobacteriales</taxon>
        <taxon>Flavobacteriaceae</taxon>
        <taxon>Arenibacter</taxon>
    </lineage>
</organism>
<evidence type="ECO:0000313" key="3">
    <source>
        <dbReference type="Proteomes" id="UP000315363"/>
    </source>
</evidence>
<dbReference type="SUPFAM" id="SSF103481">
    <property type="entry name" value="Multidrug resistance efflux transporter EmrE"/>
    <property type="match status" value="1"/>
</dbReference>
<comment type="caution">
    <text evidence="2">The sequence shown here is derived from an EMBL/GenBank/DDBJ whole genome shotgun (WGS) entry which is preliminary data.</text>
</comment>
<feature type="transmembrane region" description="Helical" evidence="1">
    <location>
        <begin position="257"/>
        <end position="280"/>
    </location>
</feature>
<dbReference type="InterPro" id="IPR037185">
    <property type="entry name" value="EmrE-like"/>
</dbReference>
<protein>
    <submittedName>
        <fullName evidence="2">Drug/metabolite transporter (DMT)-like permease</fullName>
    </submittedName>
</protein>
<feature type="transmembrane region" description="Helical" evidence="1">
    <location>
        <begin position="154"/>
        <end position="173"/>
    </location>
</feature>
<feature type="transmembrane region" description="Helical" evidence="1">
    <location>
        <begin position="225"/>
        <end position="245"/>
    </location>
</feature>
<dbReference type="Pfam" id="PF13536">
    <property type="entry name" value="EmrE"/>
    <property type="match status" value="1"/>
</dbReference>
<feature type="transmembrane region" description="Helical" evidence="1">
    <location>
        <begin position="41"/>
        <end position="61"/>
    </location>
</feature>